<dbReference type="InterPro" id="IPR002110">
    <property type="entry name" value="Ankyrin_rpt"/>
</dbReference>
<dbReference type="Gene3D" id="1.25.40.20">
    <property type="entry name" value="Ankyrin repeat-containing domain"/>
    <property type="match status" value="4"/>
</dbReference>
<proteinExistence type="predicted"/>
<evidence type="ECO:0000259" key="4">
    <source>
        <dbReference type="Pfam" id="PF14420"/>
    </source>
</evidence>
<feature type="repeat" description="ANK" evidence="3">
    <location>
        <begin position="1064"/>
        <end position="1096"/>
    </location>
</feature>
<feature type="repeat" description="ANK" evidence="3">
    <location>
        <begin position="1099"/>
        <end position="1131"/>
    </location>
</feature>
<sequence length="1191" mass="131095">MPPPKAGPTDTEWNRYKALIRRRYLVDELSLKELCQDLVQEGLTVTLKQLEHQLRDWRFLRNIPASSWQYAGHRIEKRKLAGKDSLVVFNGKRVKPSTVKKETNRNRVVTYAAASAPSPSTPPNLALSVCTPPSLPLDFEWQSNLPWLSFQRNYPQLLSAVMDSQMHTHPSSNSGDTLTLQALHLTADNLILRQDLLHGDANVVQIATGIAREMPESFSGEHLASAEILARGSSADVAAYYQECTKLLFFRMSNCLDDTEPNYTTLRTIMKLLSDSGILHAPLYLASRDDPTIASFLERLFGQLLNSWELDRSEAEDGHYDKALDIVKWILSSGFDPNTPITDRIALWWSGYSSCLTPLQYALCHDAFGVALSLINAGADLNRTSEGCKSTPLQLFIQHFPEDFSAPDGLSKVDLVEQLIKSGAQVNITVGRLGFDPSPLESALLAGDIALVDLLVRNGADIECRTPFRPFPFLEGGTILSQCAGNCIDESTAIRLVDYMLGAFKSQFPDRPIDSVITTEVMMAAAARGYANVIQLLRSKAKHLDFSSNRAHASALHVAALYDHLELCTLLLQWGHSVDGDGADGLDDPVRNEYPTPLHIACLGENPDLVQLFVSHGADITKIWILDSESIAPHTALSPPSRLAPSENLVRSLSSPGSPYKTLFGEITSLYKTVTPIQLALAAGCHQNEGSLPCATILSNAGAALPRDSLYYTIGGHDRLFYTLLDMGFDPNVRRGDRAGTKAGAVSLLAFALRHEGIKREQREEYASVLLARGAKPTSSDFLDAVDLGACWGLIKQMMDCGAPLDGQGKPSGVALEVALLHGHQEIIKHLFDEFPALEYDPCALCAAVRTALIAPSSSRIWVEHLLRKRVEGPSTDKQVRVEGAAFALAVRHKDWAMIDLLTRFIPVIPSTAILPLSVAEWDFHPPRELGALGWIDQSPGGWSTERSQFWMLRRKGFPREGCYIGSPIVPAVILGDISFVERLLGRGFCPDMLSLSMAARKNCLSMARLLVSVKVPPPLSEGFDYRQTDPMQWAIRHQNEVMFDFFINLGMDTRSQAYMTKAHGRSYLQTAVHEGALGIINRLLESGEDVNELPATSGGARSLEIAATKGFLGIAQLLINRGADVNAYGWNTALKSAAQHGRIDMIQLLINHGAKASRRAILAAEEQGHFAAARMLERHWELSDKDNRVW</sequence>
<evidence type="ECO:0000313" key="6">
    <source>
        <dbReference type="Proteomes" id="UP001286456"/>
    </source>
</evidence>
<feature type="domain" description="Clr5" evidence="4">
    <location>
        <begin position="10"/>
        <end position="59"/>
    </location>
</feature>
<dbReference type="SMART" id="SM00248">
    <property type="entry name" value="ANK"/>
    <property type="match status" value="11"/>
</dbReference>
<dbReference type="Pfam" id="PF14420">
    <property type="entry name" value="Clr5"/>
    <property type="match status" value="1"/>
</dbReference>
<reference evidence="5" key="2">
    <citation type="submission" date="2023-06" db="EMBL/GenBank/DDBJ databases">
        <authorList>
            <consortium name="Lawrence Berkeley National Laboratory"/>
            <person name="Haridas S."/>
            <person name="Hensen N."/>
            <person name="Bonometti L."/>
            <person name="Westerberg I."/>
            <person name="Brannstrom I.O."/>
            <person name="Guillou S."/>
            <person name="Cros-Aarteil S."/>
            <person name="Calhoun S."/>
            <person name="Kuo A."/>
            <person name="Mondo S."/>
            <person name="Pangilinan J."/>
            <person name="Riley R."/>
            <person name="Labutti K."/>
            <person name="Andreopoulos B."/>
            <person name="Lipzen A."/>
            <person name="Chen C."/>
            <person name="Yanf M."/>
            <person name="Daum C."/>
            <person name="Ng V."/>
            <person name="Clum A."/>
            <person name="Steindorff A."/>
            <person name="Ohm R."/>
            <person name="Martin F."/>
            <person name="Silar P."/>
            <person name="Natvig D."/>
            <person name="Lalanne C."/>
            <person name="Gautier V."/>
            <person name="Ament-Velasquez S.L."/>
            <person name="Kruys A."/>
            <person name="Hutchinson M.I."/>
            <person name="Powell A.J."/>
            <person name="Barry K."/>
            <person name="Miller A.N."/>
            <person name="Grigoriev I.V."/>
            <person name="Debuchy R."/>
            <person name="Gladieux P."/>
            <person name="Thoren M.H."/>
            <person name="Johannesson H."/>
        </authorList>
    </citation>
    <scope>NUCLEOTIDE SEQUENCE</scope>
    <source>
        <strain evidence="5">SMH4131-1</strain>
    </source>
</reference>
<gene>
    <name evidence="5" type="ORF">B0T19DRAFT_264312</name>
</gene>
<dbReference type="SUPFAM" id="SSF48403">
    <property type="entry name" value="Ankyrin repeat"/>
    <property type="match status" value="3"/>
</dbReference>
<feature type="repeat" description="ANK" evidence="3">
    <location>
        <begin position="435"/>
        <end position="467"/>
    </location>
</feature>
<dbReference type="InterPro" id="IPR025676">
    <property type="entry name" value="Clr5_dom"/>
</dbReference>
<dbReference type="PROSITE" id="PS50088">
    <property type="entry name" value="ANK_REPEAT"/>
    <property type="match status" value="5"/>
</dbReference>
<evidence type="ECO:0000256" key="3">
    <source>
        <dbReference type="PROSITE-ProRule" id="PRU00023"/>
    </source>
</evidence>
<organism evidence="5 6">
    <name type="scientific">Cercophora scortea</name>
    <dbReference type="NCBI Taxonomy" id="314031"/>
    <lineage>
        <taxon>Eukaryota</taxon>
        <taxon>Fungi</taxon>
        <taxon>Dikarya</taxon>
        <taxon>Ascomycota</taxon>
        <taxon>Pezizomycotina</taxon>
        <taxon>Sordariomycetes</taxon>
        <taxon>Sordariomycetidae</taxon>
        <taxon>Sordariales</taxon>
        <taxon>Lasiosphaeriaceae</taxon>
        <taxon>Cercophora</taxon>
    </lineage>
</organism>
<evidence type="ECO:0000313" key="5">
    <source>
        <dbReference type="EMBL" id="KAK3321361.1"/>
    </source>
</evidence>
<accession>A0AAE0M6L5</accession>
<dbReference type="PANTHER" id="PTHR24198:SF165">
    <property type="entry name" value="ANKYRIN REPEAT-CONTAINING PROTEIN-RELATED"/>
    <property type="match status" value="1"/>
</dbReference>
<keyword evidence="1" id="KW-0677">Repeat</keyword>
<evidence type="ECO:0000256" key="2">
    <source>
        <dbReference type="ARBA" id="ARBA00023043"/>
    </source>
</evidence>
<dbReference type="Pfam" id="PF12796">
    <property type="entry name" value="Ank_2"/>
    <property type="match status" value="2"/>
</dbReference>
<dbReference type="InterPro" id="IPR036770">
    <property type="entry name" value="Ankyrin_rpt-contain_sf"/>
</dbReference>
<reference evidence="5" key="1">
    <citation type="journal article" date="2023" name="Mol. Phylogenet. Evol.">
        <title>Genome-scale phylogeny and comparative genomics of the fungal order Sordariales.</title>
        <authorList>
            <person name="Hensen N."/>
            <person name="Bonometti L."/>
            <person name="Westerberg I."/>
            <person name="Brannstrom I.O."/>
            <person name="Guillou S."/>
            <person name="Cros-Aarteil S."/>
            <person name="Calhoun S."/>
            <person name="Haridas S."/>
            <person name="Kuo A."/>
            <person name="Mondo S."/>
            <person name="Pangilinan J."/>
            <person name="Riley R."/>
            <person name="LaButti K."/>
            <person name="Andreopoulos B."/>
            <person name="Lipzen A."/>
            <person name="Chen C."/>
            <person name="Yan M."/>
            <person name="Daum C."/>
            <person name="Ng V."/>
            <person name="Clum A."/>
            <person name="Steindorff A."/>
            <person name="Ohm R.A."/>
            <person name="Martin F."/>
            <person name="Silar P."/>
            <person name="Natvig D.O."/>
            <person name="Lalanne C."/>
            <person name="Gautier V."/>
            <person name="Ament-Velasquez S.L."/>
            <person name="Kruys A."/>
            <person name="Hutchinson M.I."/>
            <person name="Powell A.J."/>
            <person name="Barry K."/>
            <person name="Miller A.N."/>
            <person name="Grigoriev I.V."/>
            <person name="Debuchy R."/>
            <person name="Gladieux P."/>
            <person name="Hiltunen Thoren M."/>
            <person name="Johannesson H."/>
        </authorList>
    </citation>
    <scope>NUCLEOTIDE SEQUENCE</scope>
    <source>
        <strain evidence="5">SMH4131-1</strain>
    </source>
</reference>
<dbReference type="Proteomes" id="UP001286456">
    <property type="component" value="Unassembled WGS sequence"/>
</dbReference>
<keyword evidence="2 3" id="KW-0040">ANK repeat</keyword>
<name>A0AAE0M6L5_9PEZI</name>
<dbReference type="PANTHER" id="PTHR24198">
    <property type="entry name" value="ANKYRIN REPEAT AND PROTEIN KINASE DOMAIN-CONTAINING PROTEIN"/>
    <property type="match status" value="1"/>
</dbReference>
<evidence type="ECO:0000256" key="1">
    <source>
        <dbReference type="ARBA" id="ARBA00022737"/>
    </source>
</evidence>
<feature type="repeat" description="ANK" evidence="3">
    <location>
        <begin position="593"/>
        <end position="620"/>
    </location>
</feature>
<dbReference type="AlphaFoldDB" id="A0AAE0M6L5"/>
<dbReference type="PROSITE" id="PS50297">
    <property type="entry name" value="ANK_REP_REGION"/>
    <property type="match status" value="3"/>
</dbReference>
<feature type="repeat" description="ANK" evidence="3">
    <location>
        <begin position="1130"/>
        <end position="1162"/>
    </location>
</feature>
<keyword evidence="6" id="KW-1185">Reference proteome</keyword>
<comment type="caution">
    <text evidence="5">The sequence shown here is derived from an EMBL/GenBank/DDBJ whole genome shotgun (WGS) entry which is preliminary data.</text>
</comment>
<protein>
    <submittedName>
        <fullName evidence="5">Ankyrin repeat-containing domain protein</fullName>
    </submittedName>
</protein>
<dbReference type="EMBL" id="JAUEPO010000005">
    <property type="protein sequence ID" value="KAK3321361.1"/>
    <property type="molecule type" value="Genomic_DNA"/>
</dbReference>